<reference evidence="2" key="1">
    <citation type="submission" date="2023-07" db="EMBL/GenBank/DDBJ databases">
        <title>Chromosome-level genome assembly of Artemia franciscana.</title>
        <authorList>
            <person name="Jo E."/>
        </authorList>
    </citation>
    <scope>NUCLEOTIDE SEQUENCE</scope>
    <source>
        <tissue evidence="2">Whole body</tissue>
    </source>
</reference>
<dbReference type="Proteomes" id="UP001187531">
    <property type="component" value="Unassembled WGS sequence"/>
</dbReference>
<evidence type="ECO:0000313" key="2">
    <source>
        <dbReference type="EMBL" id="KAK2714999.1"/>
    </source>
</evidence>
<keyword evidence="1" id="KW-0732">Signal</keyword>
<dbReference type="AlphaFoldDB" id="A0AA88HVX3"/>
<evidence type="ECO:0000313" key="3">
    <source>
        <dbReference type="Proteomes" id="UP001187531"/>
    </source>
</evidence>
<organism evidence="2 3">
    <name type="scientific">Artemia franciscana</name>
    <name type="common">Brine shrimp</name>
    <name type="synonym">Artemia sanfranciscana</name>
    <dbReference type="NCBI Taxonomy" id="6661"/>
    <lineage>
        <taxon>Eukaryota</taxon>
        <taxon>Metazoa</taxon>
        <taxon>Ecdysozoa</taxon>
        <taxon>Arthropoda</taxon>
        <taxon>Crustacea</taxon>
        <taxon>Branchiopoda</taxon>
        <taxon>Anostraca</taxon>
        <taxon>Artemiidae</taxon>
        <taxon>Artemia</taxon>
    </lineage>
</organism>
<dbReference type="EMBL" id="JAVRJZ010000012">
    <property type="protein sequence ID" value="KAK2714999.1"/>
    <property type="molecule type" value="Genomic_DNA"/>
</dbReference>
<sequence length="103" mass="10931">MISKLTLVAIAICGLAALAAGMPQQEAAPSYESASAYKQPSYSQSYSPSYKGPDGRVKIQVYRGPSKGGYSKGGYDSKGGYGGYGFAPWGYYVQQPADYKTGY</sequence>
<protein>
    <submittedName>
        <fullName evidence="2">Uncharacterized protein</fullName>
    </submittedName>
</protein>
<gene>
    <name evidence="2" type="ORF">QYM36_009856</name>
</gene>
<proteinExistence type="predicted"/>
<accession>A0AA88HVX3</accession>
<feature type="signal peptide" evidence="1">
    <location>
        <begin position="1"/>
        <end position="21"/>
    </location>
</feature>
<name>A0AA88HVX3_ARTSF</name>
<feature type="chain" id="PRO_5041704803" evidence="1">
    <location>
        <begin position="22"/>
        <end position="103"/>
    </location>
</feature>
<keyword evidence="3" id="KW-1185">Reference proteome</keyword>
<comment type="caution">
    <text evidence="2">The sequence shown here is derived from an EMBL/GenBank/DDBJ whole genome shotgun (WGS) entry which is preliminary data.</text>
</comment>
<evidence type="ECO:0000256" key="1">
    <source>
        <dbReference type="SAM" id="SignalP"/>
    </source>
</evidence>